<dbReference type="KEGG" id="cfus:CYFUS_005409"/>
<accession>A0A250J960</accession>
<protein>
    <submittedName>
        <fullName evidence="1">Cytochrome c family protein</fullName>
    </submittedName>
</protein>
<dbReference type="AlphaFoldDB" id="A0A250J960"/>
<dbReference type="Proteomes" id="UP000217257">
    <property type="component" value="Chromosome"/>
</dbReference>
<name>A0A250J960_9BACT</name>
<reference evidence="1 2" key="1">
    <citation type="submission" date="2017-06" db="EMBL/GenBank/DDBJ databases">
        <title>Sequencing and comparative analysis of myxobacterial genomes.</title>
        <authorList>
            <person name="Rupp O."/>
            <person name="Goesmann A."/>
            <person name="Sogaard-Andersen L."/>
        </authorList>
    </citation>
    <scope>NUCLEOTIDE SEQUENCE [LARGE SCALE GENOMIC DNA]</scope>
    <source>
        <strain evidence="1 2">DSM 52655</strain>
    </source>
</reference>
<proteinExistence type="predicted"/>
<evidence type="ECO:0000313" key="2">
    <source>
        <dbReference type="Proteomes" id="UP000217257"/>
    </source>
</evidence>
<dbReference type="EMBL" id="CP022098">
    <property type="protein sequence ID" value="ATB39961.1"/>
    <property type="molecule type" value="Genomic_DNA"/>
</dbReference>
<gene>
    <name evidence="1" type="ORF">CYFUS_005409</name>
</gene>
<organism evidence="1 2">
    <name type="scientific">Cystobacter fuscus</name>
    <dbReference type="NCBI Taxonomy" id="43"/>
    <lineage>
        <taxon>Bacteria</taxon>
        <taxon>Pseudomonadati</taxon>
        <taxon>Myxococcota</taxon>
        <taxon>Myxococcia</taxon>
        <taxon>Myxococcales</taxon>
        <taxon>Cystobacterineae</taxon>
        <taxon>Archangiaceae</taxon>
        <taxon>Cystobacter</taxon>
    </lineage>
</organism>
<sequence length="555" mass="60025">MAKQFITQANPIDWPGRNILMSSLPVSLGRLVLPGLLMLGACVNRPTNQEQPAGTESQKVPPVVKAPSTAIRAPWFSCGGTQNIQFGPSIPPDMSNVTSQFDANCFAWAEFIALNWPAAAMGGTTDAFFGSPGDLGTVQWQTFMSKQQLFPPEGGTPPSWGTPQSISEDCLAEANVSSQQARSMLALNVVSKFETQFTSGSGNQAFPLDLPSWLGAANGTNVWYDVRVSQPEYAYIVEKRLFNAANQQALVDGGTGSPVVNPMGSWQSNTIGAMEMKAAWMEVPNPQDNRWNAYKLSPAVVVDPTTQKCRATTVALVGFHIIHKTVSQPTWIWATFEHVNNAPDHGADPGTTSWNFYDPQCRPRTIELDESCSVDGRTSVTVDCTPNVSPPYWLGEGCPAPVPIQVTRLTPIDPVARATNQTIQTAIARNYPDSVWKNYVLVNTLWSRTPGPNPTTPVKTPLPFTGATPPLNVPIANTTMETYLQTGTPDEASNCINCHKNASIAGDSGWASDFSFLFGLASEPPPPGKPLKLRSLVPGGPQKVVYPPTMRRILR</sequence>
<evidence type="ECO:0000313" key="1">
    <source>
        <dbReference type="EMBL" id="ATB39961.1"/>
    </source>
</evidence>